<dbReference type="Pfam" id="PF03116">
    <property type="entry name" value="NQR2_RnfD_RnfE"/>
    <property type="match status" value="1"/>
</dbReference>
<dbReference type="PANTHER" id="PTHR30578">
    <property type="entry name" value="ELECTRON TRANSPORT COMPLEX PROTEIN RNFD"/>
    <property type="match status" value="1"/>
</dbReference>
<dbReference type="GO" id="GO:0055085">
    <property type="term" value="P:transmembrane transport"/>
    <property type="evidence" value="ECO:0007669"/>
    <property type="project" value="InterPro"/>
</dbReference>
<keyword evidence="6" id="KW-1278">Translocase</keyword>
<evidence type="ECO:0000256" key="1">
    <source>
        <dbReference type="ARBA" id="ARBA00022448"/>
    </source>
</evidence>
<dbReference type="AlphaFoldDB" id="A0A1Y1RY00"/>
<dbReference type="Proteomes" id="UP000192343">
    <property type="component" value="Unassembled WGS sequence"/>
</dbReference>
<keyword evidence="8 9" id="KW-0472">Membrane</keyword>
<keyword evidence="5 9" id="KW-0812">Transmembrane</keyword>
<accession>A0A1Y1RY00</accession>
<dbReference type="NCBIfam" id="TIGR01946">
    <property type="entry name" value="rnfD"/>
    <property type="match status" value="1"/>
</dbReference>
<feature type="transmembrane region" description="Helical" evidence="9">
    <location>
        <begin position="83"/>
        <end position="101"/>
    </location>
</feature>
<keyword evidence="1" id="KW-0813">Transport</keyword>
<dbReference type="RefSeq" id="WP_083050237.1">
    <property type="nucleotide sequence ID" value="NZ_MWQY01000009.1"/>
</dbReference>
<feature type="transmembrane region" description="Helical" evidence="9">
    <location>
        <begin position="37"/>
        <end position="55"/>
    </location>
</feature>
<organism evidence="10 11">
    <name type="scientific">Marispirochaeta aestuarii</name>
    <dbReference type="NCBI Taxonomy" id="1963862"/>
    <lineage>
        <taxon>Bacteria</taxon>
        <taxon>Pseudomonadati</taxon>
        <taxon>Spirochaetota</taxon>
        <taxon>Spirochaetia</taxon>
        <taxon>Spirochaetales</taxon>
        <taxon>Spirochaetaceae</taxon>
        <taxon>Marispirochaeta</taxon>
    </lineage>
</organism>
<reference evidence="10 11" key="1">
    <citation type="submission" date="2017-03" db="EMBL/GenBank/DDBJ databases">
        <title>Draft Genome sequence of Marispirochaeta sp. strain JC444.</title>
        <authorList>
            <person name="Shivani Y."/>
            <person name="Subhash Y."/>
            <person name="Sasikala C."/>
            <person name="Ramana C."/>
        </authorList>
    </citation>
    <scope>NUCLEOTIDE SEQUENCE [LARGE SCALE GENOMIC DNA]</scope>
    <source>
        <strain evidence="10 11">JC444</strain>
    </source>
</reference>
<evidence type="ECO:0000256" key="7">
    <source>
        <dbReference type="ARBA" id="ARBA00022989"/>
    </source>
</evidence>
<dbReference type="OrthoDB" id="9776359at2"/>
<feature type="transmembrane region" description="Helical" evidence="9">
    <location>
        <begin position="172"/>
        <end position="197"/>
    </location>
</feature>
<keyword evidence="7 9" id="KW-1133">Transmembrane helix</keyword>
<keyword evidence="11" id="KW-1185">Reference proteome</keyword>
<keyword evidence="4" id="KW-0288">FMN</keyword>
<evidence type="ECO:0000256" key="2">
    <source>
        <dbReference type="ARBA" id="ARBA00022553"/>
    </source>
</evidence>
<keyword evidence="2" id="KW-0597">Phosphoprotein</keyword>
<feature type="transmembrane region" description="Helical" evidence="9">
    <location>
        <begin position="232"/>
        <end position="249"/>
    </location>
</feature>
<evidence type="ECO:0000256" key="6">
    <source>
        <dbReference type="ARBA" id="ARBA00022967"/>
    </source>
</evidence>
<dbReference type="EMBL" id="MWQY01000009">
    <property type="protein sequence ID" value="ORC35328.1"/>
    <property type="molecule type" value="Genomic_DNA"/>
</dbReference>
<evidence type="ECO:0000256" key="9">
    <source>
        <dbReference type="SAM" id="Phobius"/>
    </source>
</evidence>
<dbReference type="PANTHER" id="PTHR30578:SF1">
    <property type="entry name" value="NA(+)-TRANSLOCATING NADH-QUINONE REDUCTASE SUBUNIT B"/>
    <property type="match status" value="1"/>
</dbReference>
<feature type="transmembrane region" description="Helical" evidence="9">
    <location>
        <begin position="62"/>
        <end position="77"/>
    </location>
</feature>
<dbReference type="GO" id="GO:0005886">
    <property type="term" value="C:plasma membrane"/>
    <property type="evidence" value="ECO:0007669"/>
    <property type="project" value="TreeGrafter"/>
</dbReference>
<keyword evidence="3" id="KW-0285">Flavoprotein</keyword>
<feature type="transmembrane region" description="Helical" evidence="9">
    <location>
        <begin position="12"/>
        <end position="31"/>
    </location>
</feature>
<evidence type="ECO:0000256" key="3">
    <source>
        <dbReference type="ARBA" id="ARBA00022630"/>
    </source>
</evidence>
<evidence type="ECO:0000256" key="8">
    <source>
        <dbReference type="ARBA" id="ARBA00023136"/>
    </source>
</evidence>
<feature type="transmembrane region" description="Helical" evidence="9">
    <location>
        <begin position="286"/>
        <end position="306"/>
    </location>
</feature>
<dbReference type="STRING" id="1963862.B4O97_09135"/>
<name>A0A1Y1RY00_9SPIO</name>
<protein>
    <submittedName>
        <fullName evidence="10">Electron transporter RnfD</fullName>
    </submittedName>
</protein>
<feature type="transmembrane region" description="Helical" evidence="9">
    <location>
        <begin position="204"/>
        <end position="226"/>
    </location>
</feature>
<dbReference type="InterPro" id="IPR004338">
    <property type="entry name" value="NqrB/RnfD"/>
</dbReference>
<dbReference type="GO" id="GO:0022900">
    <property type="term" value="P:electron transport chain"/>
    <property type="evidence" value="ECO:0007669"/>
    <property type="project" value="InterPro"/>
</dbReference>
<dbReference type="InterPro" id="IPR011303">
    <property type="entry name" value="RnfD_bac"/>
</dbReference>
<sequence>MAKINSVIQKQPIMLKVVYALIPLVIASVYFYGWRSLAILAFVNVVGFLSEYIFVRGGKQKVSSAVFVTNFLFALSLPPTIPFWIAGVGIAFGVIFGKMVFGGFGRNVFNPAISGRAFIYASFGYHLSSRFVQPVGGALGGFVAWQPAVDTVSQATPLIDLAAGKAVPFMDLFIGSTAGSLGETSAVLIIITGLILMIQKTASWHIVVPGILGFLGMQSILFFSGVEGAIPPHYALFAGSILYGMMYMATDPVSSAQTTNLGRWIYGAFIGILTVLIRTFSIWPEGITFAILLANMFAPLLNYTIVETRKRKKAKAEGAA</sequence>
<comment type="caution">
    <text evidence="10">The sequence shown here is derived from an EMBL/GenBank/DDBJ whole genome shotgun (WGS) entry which is preliminary data.</text>
</comment>
<evidence type="ECO:0000313" key="10">
    <source>
        <dbReference type="EMBL" id="ORC35328.1"/>
    </source>
</evidence>
<evidence type="ECO:0000313" key="11">
    <source>
        <dbReference type="Proteomes" id="UP000192343"/>
    </source>
</evidence>
<gene>
    <name evidence="10" type="ORF">B4O97_09135</name>
</gene>
<evidence type="ECO:0000256" key="5">
    <source>
        <dbReference type="ARBA" id="ARBA00022692"/>
    </source>
</evidence>
<proteinExistence type="predicted"/>
<feature type="transmembrane region" description="Helical" evidence="9">
    <location>
        <begin position="261"/>
        <end position="280"/>
    </location>
</feature>
<evidence type="ECO:0000256" key="4">
    <source>
        <dbReference type="ARBA" id="ARBA00022643"/>
    </source>
</evidence>